<dbReference type="Pfam" id="PF07784">
    <property type="entry name" value="DUF1622"/>
    <property type="match status" value="1"/>
</dbReference>
<protein>
    <submittedName>
        <fullName evidence="2">Membrane protein</fullName>
    </submittedName>
</protein>
<feature type="transmembrane region" description="Helical" evidence="1">
    <location>
        <begin position="63"/>
        <end position="82"/>
    </location>
</feature>
<evidence type="ECO:0000313" key="3">
    <source>
        <dbReference type="Proteomes" id="UP000630142"/>
    </source>
</evidence>
<comment type="caution">
    <text evidence="2">The sequence shown here is derived from an EMBL/GenBank/DDBJ whole genome shotgun (WGS) entry which is preliminary data.</text>
</comment>
<gene>
    <name evidence="2" type="ORF">GCM10016234_26590</name>
</gene>
<feature type="transmembrane region" description="Helical" evidence="1">
    <location>
        <begin position="88"/>
        <end position="108"/>
    </location>
</feature>
<evidence type="ECO:0000313" key="2">
    <source>
        <dbReference type="EMBL" id="GHD17439.1"/>
    </source>
</evidence>
<proteinExistence type="predicted"/>
<dbReference type="InterPro" id="IPR012427">
    <property type="entry name" value="DUF1622"/>
</dbReference>
<keyword evidence="1" id="KW-0812">Transmembrane</keyword>
<reference evidence="2" key="1">
    <citation type="journal article" date="2014" name="Int. J. Syst. Evol. Microbiol.">
        <title>Complete genome sequence of Corynebacterium casei LMG S-19264T (=DSM 44701T), isolated from a smear-ripened cheese.</title>
        <authorList>
            <consortium name="US DOE Joint Genome Institute (JGI-PGF)"/>
            <person name="Walter F."/>
            <person name="Albersmeier A."/>
            <person name="Kalinowski J."/>
            <person name="Ruckert C."/>
        </authorList>
    </citation>
    <scope>NUCLEOTIDE SEQUENCE</scope>
    <source>
        <strain evidence="2">KCTC 42249</strain>
    </source>
</reference>
<feature type="transmembrane region" description="Helical" evidence="1">
    <location>
        <begin position="20"/>
        <end position="37"/>
    </location>
</feature>
<evidence type="ECO:0000256" key="1">
    <source>
        <dbReference type="SAM" id="Phobius"/>
    </source>
</evidence>
<keyword evidence="1" id="KW-0472">Membrane</keyword>
<dbReference type="EMBL" id="BMZQ01000002">
    <property type="protein sequence ID" value="GHD17439.1"/>
    <property type="molecule type" value="Genomic_DNA"/>
</dbReference>
<accession>A0A8J3DQN0</accession>
<sequence>MTEASTSWFDFLLHAITRGLEGTGVAVIVLGAAYALFRSFTAARSSTAPSSPYHQFRQTLGRAILLGLELLVAADIIGTVAIRPTLQNVLILALIVLIRTFLSISLTVEIENRWPWQKAGENTERQPR</sequence>
<keyword evidence="1" id="KW-1133">Transmembrane helix</keyword>
<dbReference type="PANTHER" id="PTHR38468:SF1">
    <property type="entry name" value="SLL0939 PROTEIN"/>
    <property type="match status" value="1"/>
</dbReference>
<dbReference type="Proteomes" id="UP000630142">
    <property type="component" value="Unassembled WGS sequence"/>
</dbReference>
<organism evidence="2 3">
    <name type="scientific">Tianweitania populi</name>
    <dbReference type="NCBI Taxonomy" id="1607949"/>
    <lineage>
        <taxon>Bacteria</taxon>
        <taxon>Pseudomonadati</taxon>
        <taxon>Pseudomonadota</taxon>
        <taxon>Alphaproteobacteria</taxon>
        <taxon>Hyphomicrobiales</taxon>
        <taxon>Phyllobacteriaceae</taxon>
        <taxon>Tianweitania</taxon>
    </lineage>
</organism>
<keyword evidence="3" id="KW-1185">Reference proteome</keyword>
<reference evidence="2" key="2">
    <citation type="submission" date="2020-09" db="EMBL/GenBank/DDBJ databases">
        <authorList>
            <person name="Sun Q."/>
            <person name="Kim S."/>
        </authorList>
    </citation>
    <scope>NUCLEOTIDE SEQUENCE</scope>
    <source>
        <strain evidence="2">KCTC 42249</strain>
    </source>
</reference>
<name>A0A8J3DQN0_9HYPH</name>
<dbReference type="PANTHER" id="PTHR38468">
    <property type="entry name" value="SLL0939 PROTEIN"/>
    <property type="match status" value="1"/>
</dbReference>
<dbReference type="AlphaFoldDB" id="A0A8J3DQN0"/>
<dbReference type="RefSeq" id="WP_244641463.1">
    <property type="nucleotide sequence ID" value="NZ_BMZQ01000002.1"/>
</dbReference>